<organism evidence="2">
    <name type="scientific">marine sediment metagenome</name>
    <dbReference type="NCBI Taxonomy" id="412755"/>
    <lineage>
        <taxon>unclassified sequences</taxon>
        <taxon>metagenomes</taxon>
        <taxon>ecological metagenomes</taxon>
    </lineage>
</organism>
<protein>
    <recommendedName>
        <fullName evidence="1">Carbohydrate kinase PfkB domain-containing protein</fullName>
    </recommendedName>
</protein>
<dbReference type="Gene3D" id="3.40.1190.20">
    <property type="match status" value="1"/>
</dbReference>
<dbReference type="AlphaFoldDB" id="X0Y5N5"/>
<reference evidence="2" key="1">
    <citation type="journal article" date="2014" name="Front. Microbiol.">
        <title>High frequency of phylogenetically diverse reductive dehalogenase-homologous genes in deep subseafloor sedimentary metagenomes.</title>
        <authorList>
            <person name="Kawai M."/>
            <person name="Futagami T."/>
            <person name="Toyoda A."/>
            <person name="Takaki Y."/>
            <person name="Nishi S."/>
            <person name="Hori S."/>
            <person name="Arai W."/>
            <person name="Tsubouchi T."/>
            <person name="Morono Y."/>
            <person name="Uchiyama I."/>
            <person name="Ito T."/>
            <person name="Fujiyama A."/>
            <person name="Inagaki F."/>
            <person name="Takami H."/>
        </authorList>
    </citation>
    <scope>NUCLEOTIDE SEQUENCE</scope>
    <source>
        <strain evidence="2">Expedition CK06-06</strain>
    </source>
</reference>
<sequence>MEGNIVKATVTFGEIMLRLTPPGFQRFVQARRFDVTYGGGEANVAASLAHFGLPVQYVTRLPENDIGEACLNFLRQHGIGTRHIVRGGDR</sequence>
<feature type="domain" description="Carbohydrate kinase PfkB" evidence="1">
    <location>
        <begin position="10"/>
        <end position="86"/>
    </location>
</feature>
<dbReference type="SUPFAM" id="SSF53613">
    <property type="entry name" value="Ribokinase-like"/>
    <property type="match status" value="1"/>
</dbReference>
<dbReference type="InterPro" id="IPR029056">
    <property type="entry name" value="Ribokinase-like"/>
</dbReference>
<comment type="caution">
    <text evidence="2">The sequence shown here is derived from an EMBL/GenBank/DDBJ whole genome shotgun (WGS) entry which is preliminary data.</text>
</comment>
<feature type="non-terminal residue" evidence="2">
    <location>
        <position position="90"/>
    </location>
</feature>
<gene>
    <name evidence="2" type="ORF">S01H1_81624</name>
</gene>
<evidence type="ECO:0000313" key="2">
    <source>
        <dbReference type="EMBL" id="GAG43973.1"/>
    </source>
</evidence>
<dbReference type="EMBL" id="BARS01055255">
    <property type="protein sequence ID" value="GAG43973.1"/>
    <property type="molecule type" value="Genomic_DNA"/>
</dbReference>
<name>X0Y5N5_9ZZZZ</name>
<evidence type="ECO:0000259" key="1">
    <source>
        <dbReference type="Pfam" id="PF00294"/>
    </source>
</evidence>
<accession>X0Y5N5</accession>
<proteinExistence type="predicted"/>
<dbReference type="Pfam" id="PF00294">
    <property type="entry name" value="PfkB"/>
    <property type="match status" value="1"/>
</dbReference>
<dbReference type="InterPro" id="IPR011611">
    <property type="entry name" value="PfkB_dom"/>
</dbReference>